<keyword evidence="3" id="KW-1185">Reference proteome</keyword>
<dbReference type="Gramene" id="OQU83735">
    <property type="protein sequence ID" value="OQU83735"/>
    <property type="gene ID" value="SORBI_3005G166000"/>
</dbReference>
<dbReference type="Proteomes" id="UP000000768">
    <property type="component" value="Chromosome 5"/>
</dbReference>
<evidence type="ECO:0000259" key="1">
    <source>
        <dbReference type="Pfam" id="PF00646"/>
    </source>
</evidence>
<evidence type="ECO:0000313" key="3">
    <source>
        <dbReference type="Proteomes" id="UP000000768"/>
    </source>
</evidence>
<reference evidence="3" key="2">
    <citation type="journal article" date="2018" name="Plant J.">
        <title>The Sorghum bicolor reference genome: improved assembly, gene annotations, a transcriptome atlas, and signatures of genome organization.</title>
        <authorList>
            <person name="McCormick R.F."/>
            <person name="Truong S.K."/>
            <person name="Sreedasyam A."/>
            <person name="Jenkins J."/>
            <person name="Shu S."/>
            <person name="Sims D."/>
            <person name="Kennedy M."/>
            <person name="Amirebrahimi M."/>
            <person name="Weers B.D."/>
            <person name="McKinley B."/>
            <person name="Mattison A."/>
            <person name="Morishige D.T."/>
            <person name="Grimwood J."/>
            <person name="Schmutz J."/>
            <person name="Mullet J.E."/>
        </authorList>
    </citation>
    <scope>NUCLEOTIDE SEQUENCE [LARGE SCALE GENOMIC DNA]</scope>
    <source>
        <strain evidence="3">cv. BTx623</strain>
    </source>
</reference>
<dbReference type="InterPro" id="IPR055312">
    <property type="entry name" value="FBL15-like"/>
</dbReference>
<dbReference type="EMBL" id="CM000764">
    <property type="protein sequence ID" value="OQU83735.1"/>
    <property type="molecule type" value="Genomic_DNA"/>
</dbReference>
<dbReference type="SUPFAM" id="SSF81383">
    <property type="entry name" value="F-box domain"/>
    <property type="match status" value="1"/>
</dbReference>
<sequence length="367" mass="41096">MGDHQRRHRGGGGGFGEDRISGLPDALLHEILVRLRSASAAARTSVLSRRWRHLWAHLPELRLVALPSREAAPASFIDTVDAALGGYLAPTLEHLGVSHHVTDIQGRDLRISPARIAPWLHFAAAHVVGELNLYLRVPQTFGASTPEIVWDEEAAVLELPVCERTKRIELFLQYAYTHWLRPQASGLFAVLTFLKINGYVRMEGRDLTALVSTQCPCLRDLDLFIKLIDNFDVLIHSNSLHTLVLRVLETRRLEVVAPRLEEFTIWSPLAAGDPSGILAFSRGEKPARKLAMGQITVAFGSLRSEGRTARSTSFPRGAAPRLETPGTVPLVGRSIFRREEARTEEALRRRRPSSLRHEEALRRRCWP</sequence>
<feature type="domain" description="F-box" evidence="1">
    <location>
        <begin position="20"/>
        <end position="59"/>
    </location>
</feature>
<dbReference type="InParanoid" id="A0A1Z5RJV8"/>
<protein>
    <recommendedName>
        <fullName evidence="1">F-box domain-containing protein</fullName>
    </recommendedName>
</protein>
<accession>A0A1Z5RJV8</accession>
<reference evidence="2 3" key="1">
    <citation type="journal article" date="2009" name="Nature">
        <title>The Sorghum bicolor genome and the diversification of grasses.</title>
        <authorList>
            <person name="Paterson A.H."/>
            <person name="Bowers J.E."/>
            <person name="Bruggmann R."/>
            <person name="Dubchak I."/>
            <person name="Grimwood J."/>
            <person name="Gundlach H."/>
            <person name="Haberer G."/>
            <person name="Hellsten U."/>
            <person name="Mitros T."/>
            <person name="Poliakov A."/>
            <person name="Schmutz J."/>
            <person name="Spannagl M."/>
            <person name="Tang H."/>
            <person name="Wang X."/>
            <person name="Wicker T."/>
            <person name="Bharti A.K."/>
            <person name="Chapman J."/>
            <person name="Feltus F.A."/>
            <person name="Gowik U."/>
            <person name="Grigoriev I.V."/>
            <person name="Lyons E."/>
            <person name="Maher C.A."/>
            <person name="Martis M."/>
            <person name="Narechania A."/>
            <person name="Otillar R.P."/>
            <person name="Penning B.W."/>
            <person name="Salamov A.A."/>
            <person name="Wang Y."/>
            <person name="Zhang L."/>
            <person name="Carpita N.C."/>
            <person name="Freeling M."/>
            <person name="Gingle A.R."/>
            <person name="Hash C.T."/>
            <person name="Keller B."/>
            <person name="Klein P."/>
            <person name="Kresovich S."/>
            <person name="McCann M.C."/>
            <person name="Ming R."/>
            <person name="Peterson D.G."/>
            <person name="Mehboob-ur-Rahman"/>
            <person name="Ware D."/>
            <person name="Westhoff P."/>
            <person name="Mayer K.F."/>
            <person name="Messing J."/>
            <person name="Rokhsar D.S."/>
        </authorList>
    </citation>
    <scope>NUCLEOTIDE SEQUENCE [LARGE SCALE GENOMIC DNA]</scope>
    <source>
        <strain evidence="3">cv. BTx623</strain>
    </source>
</reference>
<organism evidence="2 3">
    <name type="scientific">Sorghum bicolor</name>
    <name type="common">Sorghum</name>
    <name type="synonym">Sorghum vulgare</name>
    <dbReference type="NCBI Taxonomy" id="4558"/>
    <lineage>
        <taxon>Eukaryota</taxon>
        <taxon>Viridiplantae</taxon>
        <taxon>Streptophyta</taxon>
        <taxon>Embryophyta</taxon>
        <taxon>Tracheophyta</taxon>
        <taxon>Spermatophyta</taxon>
        <taxon>Magnoliopsida</taxon>
        <taxon>Liliopsida</taxon>
        <taxon>Poales</taxon>
        <taxon>Poaceae</taxon>
        <taxon>PACMAD clade</taxon>
        <taxon>Panicoideae</taxon>
        <taxon>Andropogonodae</taxon>
        <taxon>Andropogoneae</taxon>
        <taxon>Sorghinae</taxon>
        <taxon>Sorghum</taxon>
    </lineage>
</organism>
<gene>
    <name evidence="2" type="ORF">SORBI_3005G166000</name>
</gene>
<proteinExistence type="predicted"/>
<dbReference type="InterPro" id="IPR001810">
    <property type="entry name" value="F-box_dom"/>
</dbReference>
<dbReference type="AlphaFoldDB" id="A0A1Z5RJV8"/>
<dbReference type="Pfam" id="PF00646">
    <property type="entry name" value="F-box"/>
    <property type="match status" value="1"/>
</dbReference>
<evidence type="ECO:0000313" key="2">
    <source>
        <dbReference type="EMBL" id="OQU83735.1"/>
    </source>
</evidence>
<dbReference type="CDD" id="cd22160">
    <property type="entry name" value="F-box_AtFBL13-like"/>
    <property type="match status" value="1"/>
</dbReference>
<dbReference type="InterPro" id="IPR053781">
    <property type="entry name" value="F-box_AtFBL13-like"/>
</dbReference>
<dbReference type="PANTHER" id="PTHR34709:SF68">
    <property type="entry name" value="OS07G0550432 PROTEIN"/>
    <property type="match status" value="1"/>
</dbReference>
<name>A0A1Z5RJV8_SORBI</name>
<dbReference type="PANTHER" id="PTHR34709">
    <property type="entry name" value="OS10G0396666 PROTEIN"/>
    <property type="match status" value="1"/>
</dbReference>
<dbReference type="InterPro" id="IPR036047">
    <property type="entry name" value="F-box-like_dom_sf"/>
</dbReference>
<dbReference type="OMA" id="WRHLWAH"/>